<reference evidence="2" key="1">
    <citation type="submission" date="2021-05" db="EMBL/GenBank/DDBJ databases">
        <authorList>
            <person name="Pietrasiak N."/>
            <person name="Ward R."/>
            <person name="Stajich J.E."/>
            <person name="Kurbessoian T."/>
        </authorList>
    </citation>
    <scope>NUCLEOTIDE SEQUENCE</scope>
    <source>
        <strain evidence="2">JT2-VF2</strain>
    </source>
</reference>
<comment type="caution">
    <text evidence="2">The sequence shown here is derived from an EMBL/GenBank/DDBJ whole genome shotgun (WGS) entry which is preliminary data.</text>
</comment>
<dbReference type="AlphaFoldDB" id="A0A951Q1Z3"/>
<organism evidence="2 3">
    <name type="scientific">Mojavia pulchra JT2-VF2</name>
    <dbReference type="NCBI Taxonomy" id="287848"/>
    <lineage>
        <taxon>Bacteria</taxon>
        <taxon>Bacillati</taxon>
        <taxon>Cyanobacteriota</taxon>
        <taxon>Cyanophyceae</taxon>
        <taxon>Nostocales</taxon>
        <taxon>Nostocaceae</taxon>
    </lineage>
</organism>
<evidence type="ECO:0000313" key="3">
    <source>
        <dbReference type="Proteomes" id="UP000715781"/>
    </source>
</evidence>
<protein>
    <submittedName>
        <fullName evidence="2">Uncharacterized protein</fullName>
    </submittedName>
</protein>
<reference evidence="2" key="2">
    <citation type="journal article" date="2022" name="Microbiol. Resour. Announc.">
        <title>Metagenome Sequencing to Explore Phylogenomics of Terrestrial Cyanobacteria.</title>
        <authorList>
            <person name="Ward R.D."/>
            <person name="Stajich J.E."/>
            <person name="Johansen J.R."/>
            <person name="Huntemann M."/>
            <person name="Clum A."/>
            <person name="Foster B."/>
            <person name="Foster B."/>
            <person name="Roux S."/>
            <person name="Palaniappan K."/>
            <person name="Varghese N."/>
            <person name="Mukherjee S."/>
            <person name="Reddy T.B.K."/>
            <person name="Daum C."/>
            <person name="Copeland A."/>
            <person name="Chen I.A."/>
            <person name="Ivanova N.N."/>
            <person name="Kyrpides N.C."/>
            <person name="Shapiro N."/>
            <person name="Eloe-Fadrosh E.A."/>
            <person name="Pietrasiak N."/>
        </authorList>
    </citation>
    <scope>NUCLEOTIDE SEQUENCE</scope>
    <source>
        <strain evidence="2">JT2-VF2</strain>
    </source>
</reference>
<sequence length="93" mass="9954">MRGEPALWQLRGGFPTPVAHGGDPQDRAGSSAGDCVLRRGSRRVPEGGHGERTINNSLAPCPPIPHAPCPLHPMPNAQYLTGDRSFIGFVQNF</sequence>
<feature type="region of interest" description="Disordered" evidence="1">
    <location>
        <begin position="40"/>
        <end position="59"/>
    </location>
</feature>
<evidence type="ECO:0000313" key="2">
    <source>
        <dbReference type="EMBL" id="MBW4563816.1"/>
    </source>
</evidence>
<feature type="region of interest" description="Disordered" evidence="1">
    <location>
        <begin position="1"/>
        <end position="33"/>
    </location>
</feature>
<accession>A0A951Q1Z3</accession>
<evidence type="ECO:0000256" key="1">
    <source>
        <dbReference type="SAM" id="MobiDB-lite"/>
    </source>
</evidence>
<gene>
    <name evidence="2" type="ORF">KME32_22275</name>
</gene>
<name>A0A951Q1Z3_9NOST</name>
<feature type="compositionally biased region" description="Basic and acidic residues" evidence="1">
    <location>
        <begin position="43"/>
        <end position="52"/>
    </location>
</feature>
<proteinExistence type="predicted"/>
<dbReference type="Proteomes" id="UP000715781">
    <property type="component" value="Unassembled WGS sequence"/>
</dbReference>
<dbReference type="EMBL" id="JAHHHN010000016">
    <property type="protein sequence ID" value="MBW4563816.1"/>
    <property type="molecule type" value="Genomic_DNA"/>
</dbReference>